<gene>
    <name evidence="1" type="ORF">ACFYWW_13040</name>
</gene>
<name>A0ABW6RDP0_9ACTN</name>
<reference evidence="1 2" key="1">
    <citation type="submission" date="2024-10" db="EMBL/GenBank/DDBJ databases">
        <title>The Natural Products Discovery Center: Release of the First 8490 Sequenced Strains for Exploring Actinobacteria Biosynthetic Diversity.</title>
        <authorList>
            <person name="Kalkreuter E."/>
            <person name="Kautsar S.A."/>
            <person name="Yang D."/>
            <person name="Bader C.D."/>
            <person name="Teijaro C.N."/>
            <person name="Fluegel L."/>
            <person name="Davis C.M."/>
            <person name="Simpson J.R."/>
            <person name="Lauterbach L."/>
            <person name="Steele A.D."/>
            <person name="Gui C."/>
            <person name="Meng S."/>
            <person name="Li G."/>
            <person name="Viehrig K."/>
            <person name="Ye F."/>
            <person name="Su P."/>
            <person name="Kiefer A.F."/>
            <person name="Nichols A."/>
            <person name="Cepeda A.J."/>
            <person name="Yan W."/>
            <person name="Fan B."/>
            <person name="Jiang Y."/>
            <person name="Adhikari A."/>
            <person name="Zheng C.-J."/>
            <person name="Schuster L."/>
            <person name="Cowan T.M."/>
            <person name="Smanski M.J."/>
            <person name="Chevrette M.G."/>
            <person name="De Carvalho L.P.S."/>
            <person name="Shen B."/>
        </authorList>
    </citation>
    <scope>NUCLEOTIDE SEQUENCE [LARGE SCALE GENOMIC DNA]</scope>
    <source>
        <strain evidence="1 2">NPDC003029</strain>
    </source>
</reference>
<dbReference type="SUPFAM" id="SSF46785">
    <property type="entry name" value="Winged helix' DNA-binding domain"/>
    <property type="match status" value="1"/>
</dbReference>
<comment type="caution">
    <text evidence="1">The sequence shown here is derived from an EMBL/GenBank/DDBJ whole genome shotgun (WGS) entry which is preliminary data.</text>
</comment>
<dbReference type="Proteomes" id="UP001601976">
    <property type="component" value="Unassembled WGS sequence"/>
</dbReference>
<evidence type="ECO:0000313" key="1">
    <source>
        <dbReference type="EMBL" id="MFF3339639.1"/>
    </source>
</evidence>
<keyword evidence="2" id="KW-1185">Reference proteome</keyword>
<evidence type="ECO:0000313" key="2">
    <source>
        <dbReference type="Proteomes" id="UP001601976"/>
    </source>
</evidence>
<dbReference type="RefSeq" id="WP_355712473.1">
    <property type="nucleotide sequence ID" value="NZ_JBEXNP010000001.1"/>
</dbReference>
<protein>
    <submittedName>
        <fullName evidence="1">PadR family transcriptional regulator</fullName>
    </submittedName>
</protein>
<dbReference type="InterPro" id="IPR036390">
    <property type="entry name" value="WH_DNA-bd_sf"/>
</dbReference>
<organism evidence="1 2">
    <name type="scientific">Streptomyces flavidovirens</name>
    <dbReference type="NCBI Taxonomy" id="67298"/>
    <lineage>
        <taxon>Bacteria</taxon>
        <taxon>Bacillati</taxon>
        <taxon>Actinomycetota</taxon>
        <taxon>Actinomycetes</taxon>
        <taxon>Kitasatosporales</taxon>
        <taxon>Streptomycetaceae</taxon>
        <taxon>Streptomyces</taxon>
    </lineage>
</organism>
<accession>A0ABW6RDP0</accession>
<dbReference type="EMBL" id="JBIAPK010000003">
    <property type="protein sequence ID" value="MFF3339639.1"/>
    <property type="molecule type" value="Genomic_DNA"/>
</dbReference>
<proteinExistence type="predicted"/>
<sequence length="195" mass="21086">METTPLTLLTLALLLERPMSATDLAATAGERAGASPLGAPSPSAAEFAEMTTALRHAHLTCGHGRPESDVHALTERGRAAFARRVATLLATADDEHPAFLTAVGYLGAIDRDSAVSALRERATRLRERAAHIEAASAGGARIPRLFVIENEYALRMCRAELGWVEETLEEIRTGSLTWPRVEETENGRQWDTEAS</sequence>